<dbReference type="Proteomes" id="UP000050326">
    <property type="component" value="Unassembled WGS sequence"/>
</dbReference>
<keyword evidence="2" id="KW-1185">Reference proteome</keyword>
<dbReference type="Gene3D" id="1.10.150.240">
    <property type="entry name" value="Putative phosphatase, domain 2"/>
    <property type="match status" value="1"/>
</dbReference>
<comment type="caution">
    <text evidence="1">The sequence shown here is derived from an EMBL/GenBank/DDBJ whole genome shotgun (WGS) entry which is preliminary data.</text>
</comment>
<dbReference type="InterPro" id="IPR023198">
    <property type="entry name" value="PGP-like_dom2"/>
</dbReference>
<dbReference type="PANTHER" id="PTHR18901:SF38">
    <property type="entry name" value="PSEUDOURIDINE-5'-PHOSPHATASE"/>
    <property type="match status" value="1"/>
</dbReference>
<dbReference type="CDD" id="cd07505">
    <property type="entry name" value="HAD_BPGM-like"/>
    <property type="match status" value="1"/>
</dbReference>
<evidence type="ECO:0000313" key="2">
    <source>
        <dbReference type="Proteomes" id="UP000050326"/>
    </source>
</evidence>
<name>A0A0P8WB91_9CLOT</name>
<protein>
    <submittedName>
        <fullName evidence="1">Phosphorylated carbohydrates phosphatase</fullName>
        <ecNumber evidence="1">3.1.3.-</ecNumber>
    </submittedName>
</protein>
<dbReference type="Pfam" id="PF13419">
    <property type="entry name" value="HAD_2"/>
    <property type="match status" value="1"/>
</dbReference>
<evidence type="ECO:0000313" key="1">
    <source>
        <dbReference type="EMBL" id="KPU45890.1"/>
    </source>
</evidence>
<dbReference type="NCBIfam" id="TIGR01509">
    <property type="entry name" value="HAD-SF-IA-v3"/>
    <property type="match status" value="1"/>
</dbReference>
<dbReference type="InterPro" id="IPR023214">
    <property type="entry name" value="HAD_sf"/>
</dbReference>
<dbReference type="InterPro" id="IPR041492">
    <property type="entry name" value="HAD_2"/>
</dbReference>
<dbReference type="EMBL" id="LKET01000016">
    <property type="protein sequence ID" value="KPU45890.1"/>
    <property type="molecule type" value="Genomic_DNA"/>
</dbReference>
<dbReference type="EC" id="3.1.3.-" evidence="1"/>
<reference evidence="1 2" key="1">
    <citation type="submission" date="2015-09" db="EMBL/GenBank/DDBJ databases">
        <title>Genome sequence of Oxobacter pfennigii DSM 3222.</title>
        <authorList>
            <person name="Poehlein A."/>
            <person name="Bengelsdorf F.R."/>
            <person name="Schiel-Bengelsdorf B."/>
            <person name="Duerre P."/>
            <person name="Daniel R."/>
        </authorList>
    </citation>
    <scope>NUCLEOTIDE SEQUENCE [LARGE SCALE GENOMIC DNA]</scope>
    <source>
        <strain evidence="1 2">DSM 3222</strain>
    </source>
</reference>
<dbReference type="AlphaFoldDB" id="A0A0P8WB91"/>
<keyword evidence="1" id="KW-0378">Hydrolase</keyword>
<dbReference type="SUPFAM" id="SSF56784">
    <property type="entry name" value="HAD-like"/>
    <property type="match status" value="1"/>
</dbReference>
<organism evidence="1 2">
    <name type="scientific">Oxobacter pfennigii</name>
    <dbReference type="NCBI Taxonomy" id="36849"/>
    <lineage>
        <taxon>Bacteria</taxon>
        <taxon>Bacillati</taxon>
        <taxon>Bacillota</taxon>
        <taxon>Clostridia</taxon>
        <taxon>Eubacteriales</taxon>
        <taxon>Clostridiaceae</taxon>
        <taxon>Oxobacter</taxon>
    </lineage>
</organism>
<gene>
    <name evidence="1" type="ORF">OXPF_03580</name>
</gene>
<dbReference type="OrthoDB" id="9797743at2"/>
<dbReference type="InterPro" id="IPR006439">
    <property type="entry name" value="HAD-SF_hydro_IA"/>
</dbReference>
<dbReference type="Gene3D" id="3.40.50.1000">
    <property type="entry name" value="HAD superfamily/HAD-like"/>
    <property type="match status" value="1"/>
</dbReference>
<dbReference type="InterPro" id="IPR036412">
    <property type="entry name" value="HAD-like_sf"/>
</dbReference>
<dbReference type="SFLD" id="SFLDS00003">
    <property type="entry name" value="Haloacid_Dehalogenase"/>
    <property type="match status" value="1"/>
</dbReference>
<dbReference type="STRING" id="36849.OXPF_03580"/>
<dbReference type="SFLD" id="SFLDG01129">
    <property type="entry name" value="C1.5:_HAD__Beta-PGM__Phosphata"/>
    <property type="match status" value="1"/>
</dbReference>
<dbReference type="PANTHER" id="PTHR18901">
    <property type="entry name" value="2-DEOXYGLUCOSE-6-PHOSPHATE PHOSPHATASE 2"/>
    <property type="match status" value="1"/>
</dbReference>
<dbReference type="SFLD" id="SFLDG01135">
    <property type="entry name" value="C1.5.6:_HAD__Beta-PGM__Phospha"/>
    <property type="match status" value="1"/>
</dbReference>
<dbReference type="RefSeq" id="WP_054873509.1">
    <property type="nucleotide sequence ID" value="NZ_LKET01000016.1"/>
</dbReference>
<dbReference type="FunFam" id="3.40.50.1000:FF:000162">
    <property type="entry name" value="HAD-like protein"/>
    <property type="match status" value="1"/>
</dbReference>
<dbReference type="GO" id="GO:0016791">
    <property type="term" value="F:phosphatase activity"/>
    <property type="evidence" value="ECO:0007669"/>
    <property type="project" value="TreeGrafter"/>
</dbReference>
<proteinExistence type="predicted"/>
<accession>A0A0P8WB91</accession>
<sequence length="213" mass="24225">MFDNFDAVIFDMDGTLIDSMWVWRRVDEDFLQKRNIEVPVNLQKEIEGSSFLETAQYFKDRFNLNENISDIVAEWICLVKNYYENVIALKPGAFDFINMVKENNLKIGLATCNSRDLTEIILKRTGIDVFFNAVVTGSEVTKDKTCPDIFLEAAAQLDVHPSRCLVFEDTLSGVQGAKRAGMTAIAVHDEFSHPYKEEIASTADRYIIGFTEI</sequence>